<keyword evidence="1" id="KW-1133">Transmembrane helix</keyword>
<feature type="transmembrane region" description="Helical" evidence="1">
    <location>
        <begin position="21"/>
        <end position="39"/>
    </location>
</feature>
<dbReference type="EMBL" id="JAVLVT010000003">
    <property type="protein sequence ID" value="MDS1270464.1"/>
    <property type="molecule type" value="Genomic_DNA"/>
</dbReference>
<dbReference type="RefSeq" id="WP_310911971.1">
    <property type="nucleotide sequence ID" value="NZ_JAVLVT010000003.1"/>
</dbReference>
<gene>
    <name evidence="2" type="ORF">RIF23_09170</name>
</gene>
<protein>
    <submittedName>
        <fullName evidence="2">AtpZ/AtpI family protein</fullName>
    </submittedName>
</protein>
<keyword evidence="1" id="KW-0472">Membrane</keyword>
<dbReference type="Proteomes" id="UP001250214">
    <property type="component" value="Unassembled WGS sequence"/>
</dbReference>
<evidence type="ECO:0000313" key="2">
    <source>
        <dbReference type="EMBL" id="MDS1270464.1"/>
    </source>
</evidence>
<sequence length="76" mass="8166">MSDRPAEHGEPRDSAQPRAADGWNTFSLLLSGILVWGGIGWGLDALLGFEVLFLPIGIVLGMVGAIYLVWAQVTRS</sequence>
<reference evidence="3" key="1">
    <citation type="submission" date="2023-07" db="EMBL/GenBank/DDBJ databases">
        <title>Novel species in the genus Lipingzhangella isolated from Sambhar Salt Lake.</title>
        <authorList>
            <person name="Jiya N."/>
            <person name="Kajale S."/>
            <person name="Sharma A."/>
        </authorList>
    </citation>
    <scope>NUCLEOTIDE SEQUENCE [LARGE SCALE GENOMIC DNA]</scope>
    <source>
        <strain evidence="3">LS1_29</strain>
    </source>
</reference>
<accession>A0ABU2H580</accession>
<feature type="transmembrane region" description="Helical" evidence="1">
    <location>
        <begin position="51"/>
        <end position="70"/>
    </location>
</feature>
<evidence type="ECO:0000313" key="3">
    <source>
        <dbReference type="Proteomes" id="UP001250214"/>
    </source>
</evidence>
<comment type="caution">
    <text evidence="2">The sequence shown here is derived from an EMBL/GenBank/DDBJ whole genome shotgun (WGS) entry which is preliminary data.</text>
</comment>
<keyword evidence="1" id="KW-0812">Transmembrane</keyword>
<evidence type="ECO:0000256" key="1">
    <source>
        <dbReference type="SAM" id="Phobius"/>
    </source>
</evidence>
<organism evidence="2 3">
    <name type="scientific">Lipingzhangella rawalii</name>
    <dbReference type="NCBI Taxonomy" id="2055835"/>
    <lineage>
        <taxon>Bacteria</taxon>
        <taxon>Bacillati</taxon>
        <taxon>Actinomycetota</taxon>
        <taxon>Actinomycetes</taxon>
        <taxon>Streptosporangiales</taxon>
        <taxon>Nocardiopsidaceae</taxon>
        <taxon>Lipingzhangella</taxon>
    </lineage>
</organism>
<name>A0ABU2H580_9ACTN</name>
<keyword evidence="3" id="KW-1185">Reference proteome</keyword>
<proteinExistence type="predicted"/>